<keyword evidence="4" id="KW-1185">Reference proteome</keyword>
<dbReference type="RefSeq" id="WP_378035097.1">
    <property type="nucleotide sequence ID" value="NZ_JBHSIV010000005.1"/>
</dbReference>
<dbReference type="Gene3D" id="3.30.360.10">
    <property type="entry name" value="Dihydrodipicolinate Reductase, domain 2"/>
    <property type="match status" value="1"/>
</dbReference>
<feature type="domain" description="Gfo/Idh/MocA-like oxidoreductase N-terminal" evidence="1">
    <location>
        <begin position="7"/>
        <end position="126"/>
    </location>
</feature>
<dbReference type="InterPro" id="IPR036291">
    <property type="entry name" value="NAD(P)-bd_dom_sf"/>
</dbReference>
<evidence type="ECO:0000259" key="1">
    <source>
        <dbReference type="Pfam" id="PF01408"/>
    </source>
</evidence>
<protein>
    <submittedName>
        <fullName evidence="3">Gfo/Idh/MocA family protein</fullName>
    </submittedName>
</protein>
<dbReference type="PANTHER" id="PTHR43708:SF8">
    <property type="entry name" value="OXIDOREDUCTASE"/>
    <property type="match status" value="1"/>
</dbReference>
<evidence type="ECO:0000259" key="2">
    <source>
        <dbReference type="Pfam" id="PF22725"/>
    </source>
</evidence>
<reference evidence="4" key="1">
    <citation type="journal article" date="2019" name="Int. J. Syst. Evol. Microbiol.">
        <title>The Global Catalogue of Microorganisms (GCM) 10K type strain sequencing project: providing services to taxonomists for standard genome sequencing and annotation.</title>
        <authorList>
            <consortium name="The Broad Institute Genomics Platform"/>
            <consortium name="The Broad Institute Genome Sequencing Center for Infectious Disease"/>
            <person name="Wu L."/>
            <person name="Ma J."/>
        </authorList>
    </citation>
    <scope>NUCLEOTIDE SEQUENCE [LARGE SCALE GENOMIC DNA]</scope>
    <source>
        <strain evidence="4">CGMCC 4.7093</strain>
    </source>
</reference>
<evidence type="ECO:0000313" key="3">
    <source>
        <dbReference type="EMBL" id="MFC5061742.1"/>
    </source>
</evidence>
<evidence type="ECO:0000313" key="4">
    <source>
        <dbReference type="Proteomes" id="UP001595947"/>
    </source>
</evidence>
<dbReference type="InterPro" id="IPR000683">
    <property type="entry name" value="Gfo/Idh/MocA-like_OxRdtase_N"/>
</dbReference>
<dbReference type="PANTHER" id="PTHR43708">
    <property type="entry name" value="CONSERVED EXPRESSED OXIDOREDUCTASE (EUROFUNG)"/>
    <property type="match status" value="1"/>
</dbReference>
<comment type="caution">
    <text evidence="3">The sequence shown here is derived from an EMBL/GenBank/DDBJ whole genome shotgun (WGS) entry which is preliminary data.</text>
</comment>
<dbReference type="Pfam" id="PF22725">
    <property type="entry name" value="GFO_IDH_MocA_C3"/>
    <property type="match status" value="1"/>
</dbReference>
<sequence length="343" mass="35388">MTTAPPLRWGLVGASDIAATGMVPAMRRVGHEVTAVLSGSASWAREYADRVGARAGLADPDAFLARDDVDAVYVSSTNDRHHDQVLAAAAAGKHVLCEKPLALTLDECAAMTAACARAGVVLAVNHHLPAASTHRAIRDLVAGGAVGRPLAVAVTHATLLPGRLRDWRLGDAPGAGAVMDLTVHDASVVNALLGTTAVEATALVGNQGPWAAGREDVAMAVLRHPGEVLVRTHDAFTSPYTPTTLEVHGDEGSIRAVGVLTPEPEGTVWLTDAGGTREHEVPDRRHPYDLTLAAFTDAVHGAGRPVVDGTDGARALAVALAVLESARTGTRVPVAAVVGNRSD</sequence>
<feature type="domain" description="GFO/IDH/MocA-like oxidoreductase" evidence="2">
    <location>
        <begin position="134"/>
        <end position="255"/>
    </location>
</feature>
<dbReference type="SUPFAM" id="SSF55347">
    <property type="entry name" value="Glyceraldehyde-3-phosphate dehydrogenase-like, C-terminal domain"/>
    <property type="match status" value="1"/>
</dbReference>
<dbReference type="InterPro" id="IPR055170">
    <property type="entry name" value="GFO_IDH_MocA-like_dom"/>
</dbReference>
<dbReference type="Gene3D" id="3.40.50.720">
    <property type="entry name" value="NAD(P)-binding Rossmann-like Domain"/>
    <property type="match status" value="1"/>
</dbReference>
<gene>
    <name evidence="3" type="ORF">ACFPBZ_05970</name>
</gene>
<name>A0ABV9YIP2_9PSEU</name>
<organism evidence="3 4">
    <name type="scientific">Actinomycetospora atypica</name>
    <dbReference type="NCBI Taxonomy" id="1290095"/>
    <lineage>
        <taxon>Bacteria</taxon>
        <taxon>Bacillati</taxon>
        <taxon>Actinomycetota</taxon>
        <taxon>Actinomycetes</taxon>
        <taxon>Pseudonocardiales</taxon>
        <taxon>Pseudonocardiaceae</taxon>
        <taxon>Actinomycetospora</taxon>
    </lineage>
</organism>
<proteinExistence type="predicted"/>
<accession>A0ABV9YIP2</accession>
<dbReference type="Proteomes" id="UP001595947">
    <property type="component" value="Unassembled WGS sequence"/>
</dbReference>
<dbReference type="EMBL" id="JBHSIV010000005">
    <property type="protein sequence ID" value="MFC5061742.1"/>
    <property type="molecule type" value="Genomic_DNA"/>
</dbReference>
<dbReference type="SUPFAM" id="SSF51735">
    <property type="entry name" value="NAD(P)-binding Rossmann-fold domains"/>
    <property type="match status" value="1"/>
</dbReference>
<dbReference type="InterPro" id="IPR051317">
    <property type="entry name" value="Gfo/Idh/MocA_oxidoreduct"/>
</dbReference>
<dbReference type="Pfam" id="PF01408">
    <property type="entry name" value="GFO_IDH_MocA"/>
    <property type="match status" value="1"/>
</dbReference>